<comment type="caution">
    <text evidence="1">The sequence shown here is derived from an EMBL/GenBank/DDBJ whole genome shotgun (WGS) entry which is preliminary data.</text>
</comment>
<evidence type="ECO:0000313" key="1">
    <source>
        <dbReference type="EMBL" id="KAJ6794476.1"/>
    </source>
</evidence>
<dbReference type="Proteomes" id="UP001140949">
    <property type="component" value="Unassembled WGS sequence"/>
</dbReference>
<evidence type="ECO:0000313" key="2">
    <source>
        <dbReference type="Proteomes" id="UP001140949"/>
    </source>
</evidence>
<protein>
    <submittedName>
        <fullName evidence="1">Uncharacterized protein</fullName>
    </submittedName>
</protein>
<gene>
    <name evidence="1" type="ORF">M6B38_232660</name>
</gene>
<proteinExistence type="predicted"/>
<dbReference type="AlphaFoldDB" id="A0AAX6DRV8"/>
<reference evidence="1" key="1">
    <citation type="journal article" date="2023" name="GigaByte">
        <title>Genome assembly of the bearded iris, Iris pallida Lam.</title>
        <authorList>
            <person name="Bruccoleri R.E."/>
            <person name="Oakeley E.J."/>
            <person name="Faust A.M.E."/>
            <person name="Altorfer M."/>
            <person name="Dessus-Babus S."/>
            <person name="Burckhardt D."/>
            <person name="Oertli M."/>
            <person name="Naumann U."/>
            <person name="Petersen F."/>
            <person name="Wong J."/>
        </authorList>
    </citation>
    <scope>NUCLEOTIDE SEQUENCE</scope>
    <source>
        <strain evidence="1">GSM-AAB239-AS_SAM_17_03QT</strain>
    </source>
</reference>
<accession>A0AAX6DRV8</accession>
<reference evidence="1" key="2">
    <citation type="submission" date="2023-04" db="EMBL/GenBank/DDBJ databases">
        <authorList>
            <person name="Bruccoleri R.E."/>
            <person name="Oakeley E.J."/>
            <person name="Faust A.-M."/>
            <person name="Dessus-Babus S."/>
            <person name="Altorfer M."/>
            <person name="Burckhardt D."/>
            <person name="Oertli M."/>
            <person name="Naumann U."/>
            <person name="Petersen F."/>
            <person name="Wong J."/>
        </authorList>
    </citation>
    <scope>NUCLEOTIDE SEQUENCE</scope>
    <source>
        <strain evidence="1">GSM-AAB239-AS_SAM_17_03QT</strain>
        <tissue evidence="1">Leaf</tissue>
    </source>
</reference>
<dbReference type="EMBL" id="JANAVB010042402">
    <property type="protein sequence ID" value="KAJ6794476.1"/>
    <property type="molecule type" value="Genomic_DNA"/>
</dbReference>
<keyword evidence="2" id="KW-1185">Reference proteome</keyword>
<organism evidence="1 2">
    <name type="scientific">Iris pallida</name>
    <name type="common">Sweet iris</name>
    <dbReference type="NCBI Taxonomy" id="29817"/>
    <lineage>
        <taxon>Eukaryota</taxon>
        <taxon>Viridiplantae</taxon>
        <taxon>Streptophyta</taxon>
        <taxon>Embryophyta</taxon>
        <taxon>Tracheophyta</taxon>
        <taxon>Spermatophyta</taxon>
        <taxon>Magnoliopsida</taxon>
        <taxon>Liliopsida</taxon>
        <taxon>Asparagales</taxon>
        <taxon>Iridaceae</taxon>
        <taxon>Iridoideae</taxon>
        <taxon>Irideae</taxon>
        <taxon>Iris</taxon>
    </lineage>
</organism>
<name>A0AAX6DRV8_IRIPA</name>
<sequence length="128" mass="14424">MTVSVSTPLNFSFTFTYCPNTDIFVSTPFLYHVSPDTGLTSRHTIPSVFCVTPTRISLHISKPYPKPNSSGAPSLSCSALDRFIVVSVRHLTGVRPRYLIKHRHTALRRCHYMMFGQESLLSALCYQI</sequence>